<dbReference type="Proteomes" id="UP000622797">
    <property type="component" value="Unassembled WGS sequence"/>
</dbReference>
<dbReference type="EMBL" id="JABEXW010001290">
    <property type="protein sequence ID" value="KAF4944788.1"/>
    <property type="molecule type" value="Genomic_DNA"/>
</dbReference>
<proteinExistence type="predicted"/>
<dbReference type="OrthoDB" id="5081713at2759"/>
<accession>A0A8H4SS79</accession>
<sequence length="147" mass="16706">MLNSSVFRAAGIINFWDIVVEHKKHDKSEQLKRKAYRQAVSASACAVRLNQIAAKYAVQQIKDAHVPPTPAVTTIGPVVKVWITYFGRGFMAYYDDESWQRCNREHSGYCTSILLCRKEYELGRSLLLSIHNVQWVVLNGSEARAGY</sequence>
<organism evidence="1 2">
    <name type="scientific">Fusarium sarcochroum</name>
    <dbReference type="NCBI Taxonomy" id="1208366"/>
    <lineage>
        <taxon>Eukaryota</taxon>
        <taxon>Fungi</taxon>
        <taxon>Dikarya</taxon>
        <taxon>Ascomycota</taxon>
        <taxon>Pezizomycotina</taxon>
        <taxon>Sordariomycetes</taxon>
        <taxon>Hypocreomycetidae</taxon>
        <taxon>Hypocreales</taxon>
        <taxon>Nectriaceae</taxon>
        <taxon>Fusarium</taxon>
        <taxon>Fusarium lateritium species complex</taxon>
    </lineage>
</organism>
<reference evidence="1" key="2">
    <citation type="submission" date="2020-05" db="EMBL/GenBank/DDBJ databases">
        <authorList>
            <person name="Kim H.-S."/>
            <person name="Proctor R.H."/>
            <person name="Brown D.W."/>
        </authorList>
    </citation>
    <scope>NUCLEOTIDE SEQUENCE</scope>
    <source>
        <strain evidence="1">NRRL 20472</strain>
    </source>
</reference>
<evidence type="ECO:0000313" key="2">
    <source>
        <dbReference type="Proteomes" id="UP000622797"/>
    </source>
</evidence>
<comment type="caution">
    <text evidence="1">The sequence shown here is derived from an EMBL/GenBank/DDBJ whole genome shotgun (WGS) entry which is preliminary data.</text>
</comment>
<keyword evidence="2" id="KW-1185">Reference proteome</keyword>
<reference evidence="1" key="1">
    <citation type="journal article" date="2020" name="BMC Genomics">
        <title>Correction to: Identification and distribution of gene clusters required for synthesis of sphingolipid metabolism inhibitors in diverse species of the filamentous fungus Fusarium.</title>
        <authorList>
            <person name="Kim H.S."/>
            <person name="Lohmar J.M."/>
            <person name="Busman M."/>
            <person name="Brown D.W."/>
            <person name="Naumann T.A."/>
            <person name="Divon H.H."/>
            <person name="Lysoe E."/>
            <person name="Uhlig S."/>
            <person name="Proctor R.H."/>
        </authorList>
    </citation>
    <scope>NUCLEOTIDE SEQUENCE</scope>
    <source>
        <strain evidence="1">NRRL 20472</strain>
    </source>
</reference>
<name>A0A8H4SS79_9HYPO</name>
<gene>
    <name evidence="1" type="ORF">FSARC_14586</name>
</gene>
<protein>
    <submittedName>
        <fullName evidence="1">Uncharacterized protein</fullName>
    </submittedName>
</protein>
<evidence type="ECO:0000313" key="1">
    <source>
        <dbReference type="EMBL" id="KAF4944788.1"/>
    </source>
</evidence>
<dbReference type="AlphaFoldDB" id="A0A8H4SS79"/>